<dbReference type="RefSeq" id="XP_009548192.1">
    <property type="nucleotide sequence ID" value="XM_009549897.1"/>
</dbReference>
<name>W4K1M7_HETIT</name>
<keyword evidence="2" id="KW-1185">Reference proteome</keyword>
<dbReference type="EMBL" id="KI925460">
    <property type="protein sequence ID" value="ETW79624.1"/>
    <property type="molecule type" value="Genomic_DNA"/>
</dbReference>
<dbReference type="HOGENOM" id="CLU_524832_0_0_1"/>
<organism evidence="1 2">
    <name type="scientific">Heterobasidion irregulare (strain TC 32-1)</name>
    <dbReference type="NCBI Taxonomy" id="747525"/>
    <lineage>
        <taxon>Eukaryota</taxon>
        <taxon>Fungi</taxon>
        <taxon>Dikarya</taxon>
        <taxon>Basidiomycota</taxon>
        <taxon>Agaricomycotina</taxon>
        <taxon>Agaricomycetes</taxon>
        <taxon>Russulales</taxon>
        <taxon>Bondarzewiaceae</taxon>
        <taxon>Heterobasidion</taxon>
        <taxon>Heterobasidion annosum species complex</taxon>
    </lineage>
</organism>
<gene>
    <name evidence="1" type="ORF">HETIRDRAFT_117239</name>
</gene>
<protein>
    <submittedName>
        <fullName evidence="1">Uncharacterized protein</fullName>
    </submittedName>
</protein>
<dbReference type="InParanoid" id="W4K1M7"/>
<accession>W4K1M7</accession>
<evidence type="ECO:0000313" key="1">
    <source>
        <dbReference type="EMBL" id="ETW79624.1"/>
    </source>
</evidence>
<dbReference type="AlphaFoldDB" id="W4K1M7"/>
<proteinExistence type="predicted"/>
<evidence type="ECO:0000313" key="2">
    <source>
        <dbReference type="Proteomes" id="UP000030671"/>
    </source>
</evidence>
<dbReference type="KEGG" id="hir:HETIRDRAFT_117239"/>
<reference evidence="1 2" key="1">
    <citation type="journal article" date="2012" name="New Phytol.">
        <title>Insight into trade-off between wood decay and parasitism from the genome of a fungal forest pathogen.</title>
        <authorList>
            <person name="Olson A."/>
            <person name="Aerts A."/>
            <person name="Asiegbu F."/>
            <person name="Belbahri L."/>
            <person name="Bouzid O."/>
            <person name="Broberg A."/>
            <person name="Canback B."/>
            <person name="Coutinho P.M."/>
            <person name="Cullen D."/>
            <person name="Dalman K."/>
            <person name="Deflorio G."/>
            <person name="van Diepen L.T."/>
            <person name="Dunand C."/>
            <person name="Duplessis S."/>
            <person name="Durling M."/>
            <person name="Gonthier P."/>
            <person name="Grimwood J."/>
            <person name="Fossdal C.G."/>
            <person name="Hansson D."/>
            <person name="Henrissat B."/>
            <person name="Hietala A."/>
            <person name="Himmelstrand K."/>
            <person name="Hoffmeister D."/>
            <person name="Hogberg N."/>
            <person name="James T.Y."/>
            <person name="Karlsson M."/>
            <person name="Kohler A."/>
            <person name="Kues U."/>
            <person name="Lee Y.H."/>
            <person name="Lin Y.C."/>
            <person name="Lind M."/>
            <person name="Lindquist E."/>
            <person name="Lombard V."/>
            <person name="Lucas S."/>
            <person name="Lunden K."/>
            <person name="Morin E."/>
            <person name="Murat C."/>
            <person name="Park J."/>
            <person name="Raffaello T."/>
            <person name="Rouze P."/>
            <person name="Salamov A."/>
            <person name="Schmutz J."/>
            <person name="Solheim H."/>
            <person name="Stahlberg J."/>
            <person name="Velez H."/>
            <person name="de Vries R.P."/>
            <person name="Wiebenga A."/>
            <person name="Woodward S."/>
            <person name="Yakovlev I."/>
            <person name="Garbelotto M."/>
            <person name="Martin F."/>
            <person name="Grigoriev I.V."/>
            <person name="Stenlid J."/>
        </authorList>
    </citation>
    <scope>NUCLEOTIDE SEQUENCE [LARGE SCALE GENOMIC DNA]</scope>
    <source>
        <strain evidence="1 2">TC 32-1</strain>
    </source>
</reference>
<sequence>MSLLPAIRVFQRSDILLKIIRYATAAPSILDTSYTSTQNEDPHAMRKCMMESLTTKRALSLISHHFHAVTDHVLYEFLVVRSRRDRYLNIHSIPAFKRQLAGRREPATVGHLVRGIDVECETNNIWLRGMWDVIRACPNLACLRYTGTYRPSTDARVERDLLLPTEFFVNLANMESTPTKLRRLELLGRLTCRPSDIKRFILHAPLLEILRVSKASSADAIGSRWKGKLPPSSFLAAASGTHFPQYTFPPPVKSSCLITLAAPYLVVNQLVGHFPSLLSLKVTMTPSSPKFSTDIASLLGLPPLRSFLSEIEYELPTDPSLPAFHGVSPKSLNPLLSPKPQLLKYLTLHASSAKLGDFFSDLDNITTVLSRRPLLFPSLQAVQVQGFTGVVELYIDYHQIFMSHGVRLIFCGARSVVLDSSNLHHRHDMDVDKIMIHSDMDPWMGTGFSEPPPDVSTLNAVSMSSPLIDPFPQYLSGEEDKPLFSDTSMSFLAPLDDVANMQWDEPSNNEFENLFRLNR</sequence>
<dbReference type="Proteomes" id="UP000030671">
    <property type="component" value="Unassembled WGS sequence"/>
</dbReference>
<dbReference type="GeneID" id="20666543"/>